<evidence type="ECO:0000256" key="7">
    <source>
        <dbReference type="RuleBase" id="RU363032"/>
    </source>
</evidence>
<protein>
    <submittedName>
        <fullName evidence="9">Alpha-1,4-digalacturonate transport system permease protein</fullName>
    </submittedName>
</protein>
<evidence type="ECO:0000256" key="5">
    <source>
        <dbReference type="ARBA" id="ARBA00022989"/>
    </source>
</evidence>
<accession>A0A7W6KLX7</accession>
<dbReference type="CDD" id="cd06261">
    <property type="entry name" value="TM_PBP2"/>
    <property type="match status" value="1"/>
</dbReference>
<evidence type="ECO:0000256" key="4">
    <source>
        <dbReference type="ARBA" id="ARBA00022692"/>
    </source>
</evidence>
<reference evidence="9 10" key="1">
    <citation type="submission" date="2020-08" db="EMBL/GenBank/DDBJ databases">
        <title>Genomic Encyclopedia of Type Strains, Phase IV (KMG-IV): sequencing the most valuable type-strain genomes for metagenomic binning, comparative biology and taxonomic classification.</title>
        <authorList>
            <person name="Goeker M."/>
        </authorList>
    </citation>
    <scope>NUCLEOTIDE SEQUENCE [LARGE SCALE GENOMIC DNA]</scope>
    <source>
        <strain evidence="9 10">DSM 28101</strain>
    </source>
</reference>
<evidence type="ECO:0000313" key="9">
    <source>
        <dbReference type="EMBL" id="MBB4123734.1"/>
    </source>
</evidence>
<feature type="transmembrane region" description="Helical" evidence="7">
    <location>
        <begin position="298"/>
        <end position="319"/>
    </location>
</feature>
<feature type="transmembrane region" description="Helical" evidence="7">
    <location>
        <begin position="38"/>
        <end position="63"/>
    </location>
</feature>
<dbReference type="PROSITE" id="PS50928">
    <property type="entry name" value="ABC_TM1"/>
    <property type="match status" value="1"/>
</dbReference>
<feature type="transmembrane region" description="Helical" evidence="7">
    <location>
        <begin position="110"/>
        <end position="131"/>
    </location>
</feature>
<dbReference type="AlphaFoldDB" id="A0A7W6KLX7"/>
<dbReference type="GO" id="GO:0005886">
    <property type="term" value="C:plasma membrane"/>
    <property type="evidence" value="ECO:0007669"/>
    <property type="project" value="UniProtKB-SubCell"/>
</dbReference>
<feature type="transmembrane region" description="Helical" evidence="7">
    <location>
        <begin position="236"/>
        <end position="258"/>
    </location>
</feature>
<feature type="transmembrane region" description="Helical" evidence="7">
    <location>
        <begin position="193"/>
        <end position="215"/>
    </location>
</feature>
<dbReference type="InterPro" id="IPR051393">
    <property type="entry name" value="ABC_transporter_permease"/>
</dbReference>
<comment type="subcellular location">
    <subcellularLocation>
        <location evidence="1 7">Cell membrane</location>
        <topology evidence="1 7">Multi-pass membrane protein</topology>
    </subcellularLocation>
</comment>
<evidence type="ECO:0000256" key="2">
    <source>
        <dbReference type="ARBA" id="ARBA00022448"/>
    </source>
</evidence>
<keyword evidence="2 7" id="KW-0813">Transport</keyword>
<comment type="caution">
    <text evidence="9">The sequence shown here is derived from an EMBL/GenBank/DDBJ whole genome shotgun (WGS) entry which is preliminary data.</text>
</comment>
<proteinExistence type="inferred from homology"/>
<dbReference type="Proteomes" id="UP000530571">
    <property type="component" value="Unassembled WGS sequence"/>
</dbReference>
<dbReference type="GO" id="GO:0055085">
    <property type="term" value="P:transmembrane transport"/>
    <property type="evidence" value="ECO:0007669"/>
    <property type="project" value="InterPro"/>
</dbReference>
<dbReference type="SUPFAM" id="SSF161098">
    <property type="entry name" value="MetI-like"/>
    <property type="match status" value="1"/>
</dbReference>
<dbReference type="PANTHER" id="PTHR30193">
    <property type="entry name" value="ABC TRANSPORTER PERMEASE PROTEIN"/>
    <property type="match status" value="1"/>
</dbReference>
<gene>
    <name evidence="9" type="ORF">GGR30_003682</name>
</gene>
<comment type="similarity">
    <text evidence="7">Belongs to the binding-protein-dependent transport system permease family.</text>
</comment>
<dbReference type="InterPro" id="IPR035906">
    <property type="entry name" value="MetI-like_sf"/>
</dbReference>
<keyword evidence="3" id="KW-1003">Cell membrane</keyword>
<dbReference type="EMBL" id="JACIDZ010000014">
    <property type="protein sequence ID" value="MBB4123734.1"/>
    <property type="molecule type" value="Genomic_DNA"/>
</dbReference>
<dbReference type="PANTHER" id="PTHR30193:SF37">
    <property type="entry name" value="INNER MEMBRANE ABC TRANSPORTER PERMEASE PROTEIN YCJO"/>
    <property type="match status" value="1"/>
</dbReference>
<dbReference type="RefSeq" id="WP_183489260.1">
    <property type="nucleotide sequence ID" value="NZ_JACIDZ010000014.1"/>
</dbReference>
<sequence>MTNLRALPGMTFSWLVRLLEVPFDLIERLIGGRRMPWAFLAPNMVIFGIFSFLPIALLIGYAFTGGSDVLLGDRPFVGLENFARLFDCENYLSPYTCRESFFWIAVRNTLWYVTIKVTAMLAISLMTAIILNRIWFGRGFFRAVFFYPVLLSPVVVGLVWQWFLNTNGLLNAFLVELGFERVIFMLDIFWSRFFVIFVSIWFQMGFYTLILLAGLQAIPSDIYEAAAIDGTPRWRVFTRITLPMLAPNLVVVLVLLMIRAVQVFDEAYVLTNGGGPGTANTFLVQFIYETAFASDLKLYGLASAASVVMGFVLLILTLVQLQLARKAE</sequence>
<organism evidence="9 10">
    <name type="scientific">Martelella radicis</name>
    <dbReference type="NCBI Taxonomy" id="1397476"/>
    <lineage>
        <taxon>Bacteria</taxon>
        <taxon>Pseudomonadati</taxon>
        <taxon>Pseudomonadota</taxon>
        <taxon>Alphaproteobacteria</taxon>
        <taxon>Hyphomicrobiales</taxon>
        <taxon>Aurantimonadaceae</taxon>
        <taxon>Martelella</taxon>
    </lineage>
</organism>
<evidence type="ECO:0000313" key="10">
    <source>
        <dbReference type="Proteomes" id="UP000530571"/>
    </source>
</evidence>
<evidence type="ECO:0000256" key="3">
    <source>
        <dbReference type="ARBA" id="ARBA00022475"/>
    </source>
</evidence>
<evidence type="ECO:0000256" key="6">
    <source>
        <dbReference type="ARBA" id="ARBA00023136"/>
    </source>
</evidence>
<name>A0A7W6KLX7_9HYPH</name>
<feature type="domain" description="ABC transmembrane type-1" evidence="8">
    <location>
        <begin position="106"/>
        <end position="320"/>
    </location>
</feature>
<keyword evidence="5 7" id="KW-1133">Transmembrane helix</keyword>
<dbReference type="Pfam" id="PF00528">
    <property type="entry name" value="BPD_transp_1"/>
    <property type="match status" value="1"/>
</dbReference>
<evidence type="ECO:0000256" key="1">
    <source>
        <dbReference type="ARBA" id="ARBA00004651"/>
    </source>
</evidence>
<evidence type="ECO:0000259" key="8">
    <source>
        <dbReference type="PROSITE" id="PS50928"/>
    </source>
</evidence>
<keyword evidence="6 7" id="KW-0472">Membrane</keyword>
<keyword evidence="10" id="KW-1185">Reference proteome</keyword>
<keyword evidence="4 7" id="KW-0812">Transmembrane</keyword>
<feature type="transmembrane region" description="Helical" evidence="7">
    <location>
        <begin position="143"/>
        <end position="163"/>
    </location>
</feature>
<dbReference type="Gene3D" id="1.10.3720.10">
    <property type="entry name" value="MetI-like"/>
    <property type="match status" value="1"/>
</dbReference>
<dbReference type="InterPro" id="IPR000515">
    <property type="entry name" value="MetI-like"/>
</dbReference>